<organism evidence="2 3">
    <name type="scientific">Marinobacter halodurans</name>
    <dbReference type="NCBI Taxonomy" id="2528979"/>
    <lineage>
        <taxon>Bacteria</taxon>
        <taxon>Pseudomonadati</taxon>
        <taxon>Pseudomonadota</taxon>
        <taxon>Gammaproteobacteria</taxon>
        <taxon>Pseudomonadales</taxon>
        <taxon>Marinobacteraceae</taxon>
        <taxon>Marinobacter</taxon>
    </lineage>
</organism>
<dbReference type="Gene3D" id="1.25.40.10">
    <property type="entry name" value="Tetratricopeptide repeat domain"/>
    <property type="match status" value="1"/>
</dbReference>
<evidence type="ECO:0000313" key="3">
    <source>
        <dbReference type="Proteomes" id="UP000313645"/>
    </source>
</evidence>
<dbReference type="RefSeq" id="WP_131477996.1">
    <property type="nucleotide sequence ID" value="NZ_SJDL01000001.1"/>
</dbReference>
<dbReference type="Proteomes" id="UP000313645">
    <property type="component" value="Unassembled WGS sequence"/>
</dbReference>
<sequence length="277" mass="30886">MKSRWMGVVVGGMLFTQLAWALPPEHETRRLMLAVEKAVENKQWGEAGEYLNRLQTLDTKKPDAYAFYRGRVMYEAGHYNEAMAALEAYVTQAGEKGEHYTEALELITAVEQARKKEGDVADAAKSQGEPVAKIEPAGGNSVEELQKLYLADTPREALERHANSLLSQNAWRASNDRVLRANATPDVVYQVSAETGALQVQETRKLDDGRSEVVATRLPVYGINPLLKWDCPDSGHTCWIYDPRDGSRWLKLGGQADTTRALARTLSDLIRRLQSPS</sequence>
<accession>A0ABY1ZQS6</accession>
<feature type="chain" id="PRO_5046328265" description="Tetratricopeptide repeat protein" evidence="1">
    <location>
        <begin position="22"/>
        <end position="277"/>
    </location>
</feature>
<evidence type="ECO:0008006" key="4">
    <source>
        <dbReference type="Google" id="ProtNLM"/>
    </source>
</evidence>
<feature type="signal peptide" evidence="1">
    <location>
        <begin position="1"/>
        <end position="21"/>
    </location>
</feature>
<keyword evidence="3" id="KW-1185">Reference proteome</keyword>
<keyword evidence="1" id="KW-0732">Signal</keyword>
<protein>
    <recommendedName>
        <fullName evidence="4">Tetratricopeptide repeat protein</fullName>
    </recommendedName>
</protein>
<dbReference type="SUPFAM" id="SSF48452">
    <property type="entry name" value="TPR-like"/>
    <property type="match status" value="1"/>
</dbReference>
<proteinExistence type="predicted"/>
<dbReference type="EMBL" id="SJDL01000001">
    <property type="protein sequence ID" value="TBW59495.1"/>
    <property type="molecule type" value="Genomic_DNA"/>
</dbReference>
<gene>
    <name evidence="2" type="ORF">EZI54_00635</name>
</gene>
<evidence type="ECO:0000256" key="1">
    <source>
        <dbReference type="SAM" id="SignalP"/>
    </source>
</evidence>
<name>A0ABY1ZQS6_9GAMM</name>
<reference evidence="2 3" key="1">
    <citation type="submission" date="2019-02" db="EMBL/GenBank/DDBJ databases">
        <title>Marinobacter halodurans sp. nov., a marine bacterium isolated from sea tidal flat.</title>
        <authorList>
            <person name="Yoo Y."/>
            <person name="Lee D.W."/>
            <person name="Kim B.S."/>
            <person name="Kim J.-J."/>
        </authorList>
    </citation>
    <scope>NUCLEOTIDE SEQUENCE [LARGE SCALE GENOMIC DNA]</scope>
    <source>
        <strain evidence="2 3">YJ-S3-2</strain>
    </source>
</reference>
<comment type="caution">
    <text evidence="2">The sequence shown here is derived from an EMBL/GenBank/DDBJ whole genome shotgun (WGS) entry which is preliminary data.</text>
</comment>
<evidence type="ECO:0000313" key="2">
    <source>
        <dbReference type="EMBL" id="TBW59495.1"/>
    </source>
</evidence>
<dbReference type="InterPro" id="IPR011990">
    <property type="entry name" value="TPR-like_helical_dom_sf"/>
</dbReference>